<name>A0A0F6SHC4_9BACT</name>
<sequence length="128" mass="14400">MVRFVHRFDAIVRAHDRAPYLAFACAGPRPDDDLWDAWLVFVPLEDGATIATDRETTQPSLDAVDYWVGGLSHVYLEGALDRASGRTPRVMSPRRLGAVARSTTLRPRVPRLHTPRGRITSPRTTRPR</sequence>
<organism evidence="2 3">
    <name type="scientific">Sandaracinus amylolyticus</name>
    <dbReference type="NCBI Taxonomy" id="927083"/>
    <lineage>
        <taxon>Bacteria</taxon>
        <taxon>Pseudomonadati</taxon>
        <taxon>Myxococcota</taxon>
        <taxon>Polyangia</taxon>
        <taxon>Polyangiales</taxon>
        <taxon>Sandaracinaceae</taxon>
        <taxon>Sandaracinus</taxon>
    </lineage>
</organism>
<dbReference type="STRING" id="927083.DB32_007348"/>
<accession>A0A0F6SHC4</accession>
<evidence type="ECO:0000313" key="3">
    <source>
        <dbReference type="Proteomes" id="UP000034883"/>
    </source>
</evidence>
<keyword evidence="3" id="KW-1185">Reference proteome</keyword>
<evidence type="ECO:0000256" key="1">
    <source>
        <dbReference type="SAM" id="MobiDB-lite"/>
    </source>
</evidence>
<gene>
    <name evidence="2" type="ORF">DB32_007348</name>
</gene>
<dbReference type="RefSeq" id="WP_053237180.1">
    <property type="nucleotide sequence ID" value="NZ_CP011125.1"/>
</dbReference>
<dbReference type="Proteomes" id="UP000034883">
    <property type="component" value="Chromosome"/>
</dbReference>
<dbReference type="EMBL" id="CP011125">
    <property type="protein sequence ID" value="AKF10199.1"/>
    <property type="molecule type" value="Genomic_DNA"/>
</dbReference>
<proteinExistence type="predicted"/>
<protein>
    <submittedName>
        <fullName evidence="2">Uncharacterized protein</fullName>
    </submittedName>
</protein>
<reference evidence="2 3" key="1">
    <citation type="submission" date="2015-03" db="EMBL/GenBank/DDBJ databases">
        <title>Genome assembly of Sandaracinus amylolyticus DSM 53668.</title>
        <authorList>
            <person name="Sharma G."/>
            <person name="Subramanian S."/>
        </authorList>
    </citation>
    <scope>NUCLEOTIDE SEQUENCE [LARGE SCALE GENOMIC DNA]</scope>
    <source>
        <strain evidence="2 3">DSM 53668</strain>
    </source>
</reference>
<dbReference type="OrthoDB" id="9986492at2"/>
<evidence type="ECO:0000313" key="2">
    <source>
        <dbReference type="EMBL" id="AKF10199.1"/>
    </source>
</evidence>
<feature type="region of interest" description="Disordered" evidence="1">
    <location>
        <begin position="102"/>
        <end position="128"/>
    </location>
</feature>
<dbReference type="KEGG" id="samy:DB32_007348"/>
<dbReference type="AlphaFoldDB" id="A0A0F6SHC4"/>